<dbReference type="Pfam" id="PF13424">
    <property type="entry name" value="TPR_12"/>
    <property type="match status" value="2"/>
</dbReference>
<dbReference type="SUPFAM" id="SSF48452">
    <property type="entry name" value="TPR-like"/>
    <property type="match status" value="1"/>
</dbReference>
<evidence type="ECO:0000256" key="2">
    <source>
        <dbReference type="ARBA" id="ARBA00022771"/>
    </source>
</evidence>
<dbReference type="InterPro" id="IPR011990">
    <property type="entry name" value="TPR-like_helical_dom_sf"/>
</dbReference>
<dbReference type="VEuPathDB" id="FungiDB:yc1106_08247"/>
<feature type="compositionally biased region" description="Basic and acidic residues" evidence="4">
    <location>
        <begin position="680"/>
        <end position="689"/>
    </location>
</feature>
<feature type="region of interest" description="Disordered" evidence="4">
    <location>
        <begin position="19"/>
        <end position="46"/>
    </location>
</feature>
<dbReference type="InterPro" id="IPR058925">
    <property type="entry name" value="zf-C2H2_AcuF"/>
</dbReference>
<evidence type="ECO:0000313" key="8">
    <source>
        <dbReference type="Proteomes" id="UP001056012"/>
    </source>
</evidence>
<dbReference type="OrthoDB" id="20872at2759"/>
<dbReference type="CDD" id="cd00167">
    <property type="entry name" value="SANT"/>
    <property type="match status" value="1"/>
</dbReference>
<dbReference type="InterPro" id="IPR001005">
    <property type="entry name" value="SANT/Myb"/>
</dbReference>
<keyword evidence="8" id="KW-1185">Reference proteome</keyword>
<feature type="compositionally biased region" description="Basic and acidic residues" evidence="4">
    <location>
        <begin position="835"/>
        <end position="846"/>
    </location>
</feature>
<evidence type="ECO:0000256" key="1">
    <source>
        <dbReference type="ARBA" id="ARBA00022723"/>
    </source>
</evidence>
<gene>
    <name evidence="7" type="ORF">yc1106_08247</name>
</gene>
<dbReference type="Proteomes" id="UP001056012">
    <property type="component" value="Chromosome 6"/>
</dbReference>
<organism evidence="7 8">
    <name type="scientific">Curvularia clavata</name>
    <dbReference type="NCBI Taxonomy" id="95742"/>
    <lineage>
        <taxon>Eukaryota</taxon>
        <taxon>Fungi</taxon>
        <taxon>Dikarya</taxon>
        <taxon>Ascomycota</taxon>
        <taxon>Pezizomycotina</taxon>
        <taxon>Dothideomycetes</taxon>
        <taxon>Pleosporomycetidae</taxon>
        <taxon>Pleosporales</taxon>
        <taxon>Pleosporineae</taxon>
        <taxon>Pleosporaceae</taxon>
        <taxon>Curvularia</taxon>
    </lineage>
</organism>
<dbReference type="InterPro" id="IPR019734">
    <property type="entry name" value="TPR_rpt"/>
</dbReference>
<dbReference type="SMART" id="SM00717">
    <property type="entry name" value="SANT"/>
    <property type="match status" value="1"/>
</dbReference>
<dbReference type="Gene3D" id="1.25.40.10">
    <property type="entry name" value="Tetratricopeptide repeat domain"/>
    <property type="match status" value="1"/>
</dbReference>
<dbReference type="CDD" id="cd15505">
    <property type="entry name" value="PHD_ING"/>
    <property type="match status" value="1"/>
</dbReference>
<reference evidence="7" key="1">
    <citation type="submission" date="2021-12" db="EMBL/GenBank/DDBJ databases">
        <title>Curvularia clavata genome.</title>
        <authorList>
            <person name="Cao Y."/>
        </authorList>
    </citation>
    <scope>NUCLEOTIDE SEQUENCE</scope>
    <source>
        <strain evidence="7">Yc1106</strain>
    </source>
</reference>
<keyword evidence="2" id="KW-0863">Zinc-finger</keyword>
<dbReference type="Gene3D" id="3.30.40.10">
    <property type="entry name" value="Zinc/RING finger domain, C3HC4 (zinc finger)"/>
    <property type="match status" value="1"/>
</dbReference>
<feature type="compositionally biased region" description="Polar residues" evidence="4">
    <location>
        <begin position="468"/>
        <end position="477"/>
    </location>
</feature>
<keyword evidence="3" id="KW-0862">Zinc</keyword>
<feature type="compositionally biased region" description="Polar residues" evidence="4">
    <location>
        <begin position="663"/>
        <end position="679"/>
    </location>
</feature>
<sequence length="1047" mass="117901">MFPSEVSREADLVMERWKAESGRFQEPASSSAINPTPAVPPSTHALENSDESLRRFPLEDFRNYELHEQGPIGSLYKSLIETLGLILIEVRMHSNMTQHHGSLEKSCAALFFWGIDLGLWRGELDDMLQDSRQLRDICLTVLVSICQFVSTSLIQMISSEPRQKKVLQSTAISTCLEQAMNMIEEQHHSTYRPEQDPEALCQTLRTKIDTLIMLAPSLASPAEESFDDEEPRAIQDIKEHLPEQAYANSISQKFPLAASAIVARLGKLNWDRYNHVLRLQRETIQQELQTTALEKAKTIFHDSGLGVSLPTQSEVGFKIIANPSRPESIYAPSVVSSRAEASHKRVPPLPAQARSGEPFTCEICNRQVDFRRTKAWKKHVFDDILAYACFFAECRDTQAFFENSEALMNHLQDHHGMDIRVSEVTCPLCVEFISGDRNDLSLHIARHMEEVALAVLPSGVESDEESVGDSTSEISSSEYEDHSQELHVVKLRSRLAQLEKETGPDYYYTIECMHNLAVALSAQGQYEEAEAMNRQVLERYEKVLGPNHPTTLGCMSNLAAALSAQGQYKEAEVINRQVLERSKKELSGMVRPDHPTTLGCMSNLAAALSAQGQYEEAEEINRQTLEQFEKVLGPDHPRTLASRNNLSLLLERNGRDVEAESGVQLSLGKSNSTASSVTQEQDHQEAKPEIGNEVVSEEDGIETRYCYCNDVSYGNMIACDNDDCSREWFHLKCAGLEKVPTGRTKWFCSDECRDAYALAKRGRRQPPKFRSGAIPGQSSYWSISELQDFDKNIAYFGTDWKAIAKHMGTKTHNMVKNQYVRLVEGGKLDLEQMAKEADARRNRGEDLGPPPTPTPGPKRRHELAQASVRPISPTLEHTSPPPNPLERGLELTTKEADVRKLATAGLARDDEVFYRYPDRSTDPEMQSIEGEGVLCRITSVIDEGKQRRYEIIEAKPDTLPSFPFDTTDDNLFAISSNSMLYDLAKGSDVIALYPDSNRFYKAEVVADWSSSDKERNRKLVRVRFVDEDKNDYGDVERKYVIPVLYSK</sequence>
<dbReference type="InterPro" id="IPR011011">
    <property type="entry name" value="Znf_FYVE_PHD"/>
</dbReference>
<feature type="domain" description="SGF29 C-terminal" evidence="6">
    <location>
        <begin position="902"/>
        <end position="1047"/>
    </location>
</feature>
<evidence type="ECO:0000259" key="5">
    <source>
        <dbReference type="PROSITE" id="PS50090"/>
    </source>
</evidence>
<dbReference type="GO" id="GO:0008270">
    <property type="term" value="F:zinc ion binding"/>
    <property type="evidence" value="ECO:0007669"/>
    <property type="project" value="UniProtKB-KW"/>
</dbReference>
<dbReference type="InterPro" id="IPR010750">
    <property type="entry name" value="SGF29_tudor-like_dom"/>
</dbReference>
<dbReference type="EMBL" id="CP089279">
    <property type="protein sequence ID" value="USP80973.1"/>
    <property type="molecule type" value="Genomic_DNA"/>
</dbReference>
<dbReference type="Pfam" id="PF26082">
    <property type="entry name" value="zf-C2H2_AcuF"/>
    <property type="match status" value="1"/>
</dbReference>
<evidence type="ECO:0000256" key="3">
    <source>
        <dbReference type="ARBA" id="ARBA00022833"/>
    </source>
</evidence>
<dbReference type="PANTHER" id="PTHR35391:SF7">
    <property type="entry name" value="C2H2-TYPE DOMAIN-CONTAINING PROTEIN"/>
    <property type="match status" value="1"/>
</dbReference>
<feature type="region of interest" description="Disordered" evidence="4">
    <location>
        <begin position="835"/>
        <end position="863"/>
    </location>
</feature>
<dbReference type="InterPro" id="IPR009057">
    <property type="entry name" value="Homeodomain-like_sf"/>
</dbReference>
<dbReference type="PANTHER" id="PTHR35391">
    <property type="entry name" value="C2H2-TYPE DOMAIN-CONTAINING PROTEIN-RELATED"/>
    <property type="match status" value="1"/>
</dbReference>
<dbReference type="Pfam" id="PF00249">
    <property type="entry name" value="Myb_DNA-binding"/>
    <property type="match status" value="1"/>
</dbReference>
<accession>A0A9Q8ZIY3</accession>
<dbReference type="PROSITE" id="PS51518">
    <property type="entry name" value="SGF29_C"/>
    <property type="match status" value="1"/>
</dbReference>
<dbReference type="InterPro" id="IPR013083">
    <property type="entry name" value="Znf_RING/FYVE/PHD"/>
</dbReference>
<evidence type="ECO:0000259" key="6">
    <source>
        <dbReference type="PROSITE" id="PS51518"/>
    </source>
</evidence>
<name>A0A9Q8ZIY3_CURCL</name>
<feature type="domain" description="Myb-like" evidence="5">
    <location>
        <begin position="781"/>
        <end position="823"/>
    </location>
</feature>
<dbReference type="Pfam" id="PF07039">
    <property type="entry name" value="SGF29_Tudor"/>
    <property type="match status" value="1"/>
</dbReference>
<dbReference type="Gene3D" id="2.30.30.140">
    <property type="match status" value="1"/>
</dbReference>
<dbReference type="AlphaFoldDB" id="A0A9Q8ZIY3"/>
<dbReference type="Gene3D" id="1.10.10.60">
    <property type="entry name" value="Homeodomain-like"/>
    <property type="match status" value="1"/>
</dbReference>
<feature type="region of interest" description="Disordered" evidence="4">
    <location>
        <begin position="660"/>
        <end position="689"/>
    </location>
</feature>
<dbReference type="SMART" id="SM00249">
    <property type="entry name" value="PHD"/>
    <property type="match status" value="1"/>
</dbReference>
<dbReference type="SMART" id="SM00028">
    <property type="entry name" value="TPR"/>
    <property type="match status" value="3"/>
</dbReference>
<proteinExistence type="predicted"/>
<dbReference type="SUPFAM" id="SSF46689">
    <property type="entry name" value="Homeodomain-like"/>
    <property type="match status" value="1"/>
</dbReference>
<dbReference type="InterPro" id="IPR001965">
    <property type="entry name" value="Znf_PHD"/>
</dbReference>
<keyword evidence="1" id="KW-0479">Metal-binding</keyword>
<evidence type="ECO:0000256" key="4">
    <source>
        <dbReference type="SAM" id="MobiDB-lite"/>
    </source>
</evidence>
<protein>
    <submittedName>
        <fullName evidence="7">Ankyrin repeat domain-containing protein</fullName>
    </submittedName>
</protein>
<dbReference type="PROSITE" id="PS50090">
    <property type="entry name" value="MYB_LIKE"/>
    <property type="match status" value="1"/>
</dbReference>
<feature type="region of interest" description="Disordered" evidence="4">
    <location>
        <begin position="460"/>
        <end position="479"/>
    </location>
</feature>
<dbReference type="SUPFAM" id="SSF57903">
    <property type="entry name" value="FYVE/PHD zinc finger"/>
    <property type="match status" value="1"/>
</dbReference>
<evidence type="ECO:0000313" key="7">
    <source>
        <dbReference type="EMBL" id="USP80973.1"/>
    </source>
</evidence>